<dbReference type="InterPro" id="IPR013762">
    <property type="entry name" value="Integrase-like_cat_sf"/>
</dbReference>
<evidence type="ECO:0000313" key="4">
    <source>
        <dbReference type="EMBL" id="TRL39858.1"/>
    </source>
</evidence>
<dbReference type="GO" id="GO:0015074">
    <property type="term" value="P:DNA integration"/>
    <property type="evidence" value="ECO:0007669"/>
    <property type="project" value="InterPro"/>
</dbReference>
<organism evidence="4 5">
    <name type="scientific">Rhizobium straminoryzae</name>
    <dbReference type="NCBI Taxonomy" id="1387186"/>
    <lineage>
        <taxon>Bacteria</taxon>
        <taxon>Pseudomonadati</taxon>
        <taxon>Pseudomonadota</taxon>
        <taxon>Alphaproteobacteria</taxon>
        <taxon>Hyphomicrobiales</taxon>
        <taxon>Rhizobiaceae</taxon>
        <taxon>Rhizobium/Agrobacterium group</taxon>
        <taxon>Rhizobium</taxon>
    </lineage>
</organism>
<dbReference type="EMBL" id="VJMG01000017">
    <property type="protein sequence ID" value="TRL39858.1"/>
    <property type="molecule type" value="Genomic_DNA"/>
</dbReference>
<dbReference type="InterPro" id="IPR011010">
    <property type="entry name" value="DNA_brk_join_enz"/>
</dbReference>
<keyword evidence="5" id="KW-1185">Reference proteome</keyword>
<dbReference type="Gene3D" id="1.10.150.130">
    <property type="match status" value="1"/>
</dbReference>
<evidence type="ECO:0000256" key="3">
    <source>
        <dbReference type="SAM" id="MobiDB-lite"/>
    </source>
</evidence>
<dbReference type="GO" id="GO:0006310">
    <property type="term" value="P:DNA recombination"/>
    <property type="evidence" value="ECO:0007669"/>
    <property type="project" value="UniProtKB-KW"/>
</dbReference>
<gene>
    <name evidence="4" type="ORF">FNA46_07945</name>
</gene>
<dbReference type="Gene3D" id="1.10.443.10">
    <property type="entry name" value="Intergrase catalytic core"/>
    <property type="match status" value="1"/>
</dbReference>
<comment type="caution">
    <text evidence="4">The sequence shown here is derived from an EMBL/GenBank/DDBJ whole genome shotgun (WGS) entry which is preliminary data.</text>
</comment>
<keyword evidence="2" id="KW-0233">DNA recombination</keyword>
<dbReference type="RefSeq" id="WP_143124665.1">
    <property type="nucleotide sequence ID" value="NZ_VJMG01000017.1"/>
</dbReference>
<keyword evidence="1" id="KW-0238">DNA-binding</keyword>
<dbReference type="InterPro" id="IPR010998">
    <property type="entry name" value="Integrase_recombinase_N"/>
</dbReference>
<dbReference type="Proteomes" id="UP000316801">
    <property type="component" value="Unassembled WGS sequence"/>
</dbReference>
<name>A0A549TD13_9HYPH</name>
<evidence type="ECO:0000256" key="1">
    <source>
        <dbReference type="ARBA" id="ARBA00023125"/>
    </source>
</evidence>
<sequence>MAKTTTPKIRHVAWREGRPRFVPAKTLREQGFKGKDLRHDDGRWFSEGEALDWSRAFSRSLEEDQKRGEQGKTAAPRKPAHPQPATPVVRRTVYPLSRLFEDWLQSPRVRAKAPATIKDYRQKSRVIETHDPDLWACEVAALDRPICYGLYEDLWRERGLATARGVLTVLGIAIKWGLNSGRIRGLAFNPARDLDMKQPPPRARFLTKTEFLALVEAAERLGRPDMADVFYTGVWTAQRQADRLALKLSAVRNGRFIVRQQKTGAIVNAPVAPELKKRWDQAAERRRGRDIRSVFVHLNEATWAPWNTYTYRNLFAEIREEAARQVPSVATVQEKDFRSTGVTWMALAKLTLPEICAVSGHSLQGATLILRHYLALHPEMATTAIGQLVEWYEAGGNAELAV</sequence>
<feature type="region of interest" description="Disordered" evidence="3">
    <location>
        <begin position="62"/>
        <end position="87"/>
    </location>
</feature>
<evidence type="ECO:0008006" key="6">
    <source>
        <dbReference type="Google" id="ProtNLM"/>
    </source>
</evidence>
<dbReference type="GO" id="GO:0003677">
    <property type="term" value="F:DNA binding"/>
    <property type="evidence" value="ECO:0007669"/>
    <property type="project" value="UniProtKB-KW"/>
</dbReference>
<proteinExistence type="predicted"/>
<reference evidence="4 5" key="1">
    <citation type="submission" date="2019-07" db="EMBL/GenBank/DDBJ databases">
        <title>Ln-dependent methylotrophs.</title>
        <authorList>
            <person name="Tani A."/>
        </authorList>
    </citation>
    <scope>NUCLEOTIDE SEQUENCE [LARGE SCALE GENOMIC DNA]</scope>
    <source>
        <strain evidence="4 5">SM12</strain>
    </source>
</reference>
<dbReference type="SUPFAM" id="SSF56349">
    <property type="entry name" value="DNA breaking-rejoining enzymes"/>
    <property type="match status" value="1"/>
</dbReference>
<protein>
    <recommendedName>
        <fullName evidence="6">Tyrosine-type recombinase/integrase</fullName>
    </recommendedName>
</protein>
<accession>A0A549TD13</accession>
<evidence type="ECO:0000256" key="2">
    <source>
        <dbReference type="ARBA" id="ARBA00023172"/>
    </source>
</evidence>
<dbReference type="AlphaFoldDB" id="A0A549TD13"/>
<evidence type="ECO:0000313" key="5">
    <source>
        <dbReference type="Proteomes" id="UP000316801"/>
    </source>
</evidence>